<gene>
    <name evidence="3" type="ORF">YQE_00468</name>
</gene>
<dbReference type="InterPro" id="IPR008405">
    <property type="entry name" value="ApoL"/>
</dbReference>
<dbReference type="OrthoDB" id="6747960at2759"/>
<protein>
    <submittedName>
        <fullName evidence="3">Uncharacterized protein</fullName>
    </submittedName>
</protein>
<dbReference type="GO" id="GO:0042157">
    <property type="term" value="P:lipoprotein metabolic process"/>
    <property type="evidence" value="ECO:0007669"/>
    <property type="project" value="InterPro"/>
</dbReference>
<sequence length="374" mass="41802">MTEQTKKKLYPDLSLEDISRLVPKYHSLPQQPTEASSRPSKDGPSFPQTGPPSLPHNLQPPSPSLDKGPLQKHYMSFLQDYVEKIDEILEKFEEIKKRPADYHYKSNCAKVSGTVVSSTGVALVISSLWWAPVTAGSSLILGAGGAVMSVTGSLTNALTDYIDYKTTATIMKDIKLLLREKEMFDMWMRKSITHFNECITQLMAEGLTREVAISTIIEGKPDQCFSIDKTQISYTYSRSGKRSDKHNGKTQQPSAFVPKHRGRTVPTMIKEFAKISGVLAVAFAMADISILIKDLCSEHPSVDIIEKVVGQLKDERDILLDLFGILKSVEEHQDGIFDRAMLDIEMIMDKADLLKDFVIINDDDFQERAGITVQ</sequence>
<evidence type="ECO:0000313" key="3">
    <source>
        <dbReference type="EMBL" id="ENN83172.1"/>
    </source>
</evidence>
<proteinExistence type="inferred from homology"/>
<accession>N6UW94</accession>
<comment type="similarity">
    <text evidence="1">Belongs to the apolipoprotein L family.</text>
</comment>
<feature type="non-terminal residue" evidence="3">
    <location>
        <position position="1"/>
    </location>
</feature>
<feature type="compositionally biased region" description="Polar residues" evidence="2">
    <location>
        <begin position="28"/>
        <end position="38"/>
    </location>
</feature>
<dbReference type="GO" id="GO:0005576">
    <property type="term" value="C:extracellular region"/>
    <property type="evidence" value="ECO:0007669"/>
    <property type="project" value="InterPro"/>
</dbReference>
<evidence type="ECO:0000256" key="1">
    <source>
        <dbReference type="ARBA" id="ARBA00010090"/>
    </source>
</evidence>
<dbReference type="Pfam" id="PF05461">
    <property type="entry name" value="ApoL"/>
    <property type="match status" value="1"/>
</dbReference>
<dbReference type="GO" id="GO:0006869">
    <property type="term" value="P:lipid transport"/>
    <property type="evidence" value="ECO:0007669"/>
    <property type="project" value="InterPro"/>
</dbReference>
<dbReference type="GO" id="GO:0008289">
    <property type="term" value="F:lipid binding"/>
    <property type="evidence" value="ECO:0007669"/>
    <property type="project" value="InterPro"/>
</dbReference>
<evidence type="ECO:0000256" key="2">
    <source>
        <dbReference type="SAM" id="MobiDB-lite"/>
    </source>
</evidence>
<organism evidence="3">
    <name type="scientific">Dendroctonus ponderosae</name>
    <name type="common">Mountain pine beetle</name>
    <dbReference type="NCBI Taxonomy" id="77166"/>
    <lineage>
        <taxon>Eukaryota</taxon>
        <taxon>Metazoa</taxon>
        <taxon>Ecdysozoa</taxon>
        <taxon>Arthropoda</taxon>
        <taxon>Hexapoda</taxon>
        <taxon>Insecta</taxon>
        <taxon>Pterygota</taxon>
        <taxon>Neoptera</taxon>
        <taxon>Endopterygota</taxon>
        <taxon>Coleoptera</taxon>
        <taxon>Polyphaga</taxon>
        <taxon>Cucujiformia</taxon>
        <taxon>Curculionidae</taxon>
        <taxon>Scolytinae</taxon>
        <taxon>Dendroctonus</taxon>
    </lineage>
</organism>
<dbReference type="SUPFAM" id="SSF46609">
    <property type="entry name" value="Fe,Mn superoxide dismutase (SOD), N-terminal domain"/>
    <property type="match status" value="1"/>
</dbReference>
<name>N6UW94_DENPD</name>
<feature type="region of interest" description="Disordered" evidence="2">
    <location>
        <begin position="21"/>
        <end position="66"/>
    </location>
</feature>
<dbReference type="InterPro" id="IPR036324">
    <property type="entry name" value="Mn/Fe_SOD_N_sf"/>
</dbReference>
<dbReference type="EMBL" id="KB736656">
    <property type="protein sequence ID" value="ENN83172.1"/>
    <property type="molecule type" value="Genomic_DNA"/>
</dbReference>
<dbReference type="AlphaFoldDB" id="N6UW94"/>
<dbReference type="HOGENOM" id="CLU_740249_0_0_1"/>
<feature type="compositionally biased region" description="Pro residues" evidence="2">
    <location>
        <begin position="49"/>
        <end position="63"/>
    </location>
</feature>
<reference evidence="3" key="1">
    <citation type="journal article" date="2013" name="Genome Biol.">
        <title>Draft genome of the mountain pine beetle, Dendroctonus ponderosae Hopkins, a major forest pest.</title>
        <authorList>
            <person name="Keeling C.I."/>
            <person name="Yuen M.M."/>
            <person name="Liao N.Y."/>
            <person name="Docking T.R."/>
            <person name="Chan S.K."/>
            <person name="Taylor G.A."/>
            <person name="Palmquist D.L."/>
            <person name="Jackman S.D."/>
            <person name="Nguyen A."/>
            <person name="Li M."/>
            <person name="Henderson H."/>
            <person name="Janes J.K."/>
            <person name="Zhao Y."/>
            <person name="Pandoh P."/>
            <person name="Moore R."/>
            <person name="Sperling F.A."/>
            <person name="Huber D.P."/>
            <person name="Birol I."/>
            <person name="Jones S.J."/>
            <person name="Bohlmann J."/>
        </authorList>
    </citation>
    <scope>NUCLEOTIDE SEQUENCE</scope>
</reference>